<dbReference type="AlphaFoldDB" id="A0A8B9L5J0"/>
<accession>A0A8B9L5J0</accession>
<dbReference type="Ensembl" id="ENSAMXT00005047842.1">
    <property type="protein sequence ID" value="ENSAMXP00005044022.1"/>
    <property type="gene ID" value="ENSAMXG00005020458.1"/>
</dbReference>
<evidence type="ECO:0000313" key="2">
    <source>
        <dbReference type="Proteomes" id="UP000694621"/>
    </source>
</evidence>
<evidence type="ECO:0000313" key="1">
    <source>
        <dbReference type="Ensembl" id="ENSAMXP00005044022.1"/>
    </source>
</evidence>
<name>A0A8B9L5J0_ASTMX</name>
<protein>
    <submittedName>
        <fullName evidence="1">Uncharacterized protein</fullName>
    </submittedName>
</protein>
<reference evidence="1" key="1">
    <citation type="submission" date="2025-08" db="UniProtKB">
        <authorList>
            <consortium name="Ensembl"/>
        </authorList>
    </citation>
    <scope>IDENTIFICATION</scope>
</reference>
<sequence>MALEQFSDVVQRCQAVQDEKFSPADFDLFQTAGKTCIEQGDSAQVLSIIVDERNKCVFGIMRAQKKCILHGLKRTCTTCTNYLVLFT</sequence>
<organism evidence="1 2">
    <name type="scientific">Astyanax mexicanus</name>
    <name type="common">Blind cave fish</name>
    <name type="synonym">Astyanax fasciatus mexicanus</name>
    <dbReference type="NCBI Taxonomy" id="7994"/>
    <lineage>
        <taxon>Eukaryota</taxon>
        <taxon>Metazoa</taxon>
        <taxon>Chordata</taxon>
        <taxon>Craniata</taxon>
        <taxon>Vertebrata</taxon>
        <taxon>Euteleostomi</taxon>
        <taxon>Actinopterygii</taxon>
        <taxon>Neopterygii</taxon>
        <taxon>Teleostei</taxon>
        <taxon>Ostariophysi</taxon>
        <taxon>Characiformes</taxon>
        <taxon>Characoidei</taxon>
        <taxon>Acestrorhamphidae</taxon>
        <taxon>Acestrorhamphinae</taxon>
        <taxon>Astyanax</taxon>
    </lineage>
</organism>
<proteinExistence type="predicted"/>
<dbReference type="Proteomes" id="UP000694621">
    <property type="component" value="Unplaced"/>
</dbReference>